<dbReference type="SFLD" id="SFLDS00113">
    <property type="entry name" value="Radical_SAM_Phosphomethylpyrim"/>
    <property type="match status" value="1"/>
</dbReference>
<dbReference type="GO" id="GO:0051539">
    <property type="term" value="F:4 iron, 4 sulfur cluster binding"/>
    <property type="evidence" value="ECO:0007669"/>
    <property type="project" value="UniProtKB-KW"/>
</dbReference>
<evidence type="ECO:0000256" key="6">
    <source>
        <dbReference type="ARBA" id="ARBA00022833"/>
    </source>
</evidence>
<dbReference type="FunFam" id="3.20.20.540:FF:000001">
    <property type="entry name" value="Phosphomethylpyrimidine synthase"/>
    <property type="match status" value="1"/>
</dbReference>
<dbReference type="NCBIfam" id="TIGR00190">
    <property type="entry name" value="thiC"/>
    <property type="match status" value="1"/>
</dbReference>
<feature type="binding site" evidence="13">
    <location>
        <position position="145"/>
    </location>
    <ligand>
        <name>substrate</name>
    </ligand>
</feature>
<organism evidence="14">
    <name type="scientific">uncultured Alphaproteobacteria bacterium</name>
    <dbReference type="NCBI Taxonomy" id="91750"/>
    <lineage>
        <taxon>Bacteria</taxon>
        <taxon>Pseudomonadati</taxon>
        <taxon>Pseudomonadota</taxon>
        <taxon>Alphaproteobacteria</taxon>
        <taxon>environmental samples</taxon>
    </lineage>
</organism>
<comment type="catalytic activity">
    <reaction evidence="11 13">
        <text>5-amino-1-(5-phospho-beta-D-ribosyl)imidazole + S-adenosyl-L-methionine = 4-amino-2-methyl-5-(phosphooxymethyl)pyrimidine + CO + 5'-deoxyadenosine + formate + L-methionine + 3 H(+)</text>
        <dbReference type="Rhea" id="RHEA:24840"/>
        <dbReference type="ChEBI" id="CHEBI:15378"/>
        <dbReference type="ChEBI" id="CHEBI:15740"/>
        <dbReference type="ChEBI" id="CHEBI:17245"/>
        <dbReference type="ChEBI" id="CHEBI:17319"/>
        <dbReference type="ChEBI" id="CHEBI:57844"/>
        <dbReference type="ChEBI" id="CHEBI:58354"/>
        <dbReference type="ChEBI" id="CHEBI:59789"/>
        <dbReference type="ChEBI" id="CHEBI:137981"/>
        <dbReference type="EC" id="4.1.99.17"/>
    </reaction>
</comment>
<feature type="binding site" evidence="13">
    <location>
        <position position="339"/>
    </location>
    <ligand>
        <name>substrate</name>
    </ligand>
</feature>
<evidence type="ECO:0000256" key="4">
    <source>
        <dbReference type="ARBA" id="ARBA00022691"/>
    </source>
</evidence>
<keyword evidence="6 13" id="KW-0862">Zinc</keyword>
<feature type="binding site" evidence="13">
    <location>
        <position position="489"/>
    </location>
    <ligand>
        <name>[4Fe-4S] cluster</name>
        <dbReference type="ChEBI" id="CHEBI:49883"/>
        <note>4Fe-4S-S-AdoMet</note>
    </ligand>
</feature>
<evidence type="ECO:0000313" key="14">
    <source>
        <dbReference type="EMBL" id="SBW00363.1"/>
    </source>
</evidence>
<feature type="binding site" evidence="13">
    <location>
        <position position="407"/>
    </location>
    <ligand>
        <name>Zn(2+)</name>
        <dbReference type="ChEBI" id="CHEBI:29105"/>
    </ligand>
</feature>
<proteinExistence type="inferred from homology"/>
<feature type="binding site" evidence="13">
    <location>
        <position position="343"/>
    </location>
    <ligand>
        <name>Zn(2+)</name>
        <dbReference type="ChEBI" id="CHEBI:29105"/>
    </ligand>
</feature>
<evidence type="ECO:0000256" key="9">
    <source>
        <dbReference type="ARBA" id="ARBA00023014"/>
    </source>
</evidence>
<dbReference type="NCBIfam" id="NF009895">
    <property type="entry name" value="PRK13352.1"/>
    <property type="match status" value="1"/>
</dbReference>
<dbReference type="GO" id="GO:0009228">
    <property type="term" value="P:thiamine biosynthetic process"/>
    <property type="evidence" value="ECO:0007669"/>
    <property type="project" value="UniProtKB-UniRule"/>
</dbReference>
<dbReference type="Pfam" id="PF01964">
    <property type="entry name" value="ThiC_Rad_SAM"/>
    <property type="match status" value="1"/>
</dbReference>
<keyword evidence="7 13" id="KW-0784">Thiamine biosynthesis</keyword>
<evidence type="ECO:0000256" key="1">
    <source>
        <dbReference type="ARBA" id="ARBA00003175"/>
    </source>
</evidence>
<dbReference type="InterPro" id="IPR002817">
    <property type="entry name" value="ThiC/BzaA/B"/>
</dbReference>
<feature type="binding site" evidence="13">
    <location>
        <begin position="300"/>
        <end position="303"/>
    </location>
    <ligand>
        <name>substrate</name>
    </ligand>
</feature>
<dbReference type="PANTHER" id="PTHR30557:SF1">
    <property type="entry name" value="PHOSPHOMETHYLPYRIMIDINE SYNTHASE, CHLOROPLASTIC"/>
    <property type="match status" value="1"/>
</dbReference>
<sequence>MSNSQCPVRRVVRGVLHPEVAVPCREIPRADAPPLVLDAVDAGGPGIKRPWLARRADLARDETGALRAAPGCRITQRNRAAAGEITPEMEWVAIRESLGAPGWVTPEAVRERVARGAAIVPANPNHPELEPMAIGGGFRVKVNANIGTSGEVSDLAAEVEKMTDAVAAGADTVMDLSTGREIARTREAILRASPVPVGTVPLYEALVRAGGRPEDLTWEIFAETLRDHARQGVDYVTVHAGVRRAHLPLAAARTTGVVSRGGAILARWCAAHDAENFLYDRFDAVCDILAAYDVAVSLGDGLRPGSGADANDAAQFAELDTLGELAAHAGGRGVQTMIEGPGHVPMDRIAENIARHRAACGEAPLYTLGPLVTDAAPGYDHVTGAIGGAMIAWLGASMLCVVTPKEHLGLPDRDDVRAGVAAFRVAAHAADVARGHAAAKARDLALSQARYGFRWEEQIALALDPATALVYRGEAAGAHHCTMCGEAFCSMRSFRSVAETIAEPA</sequence>
<keyword evidence="8 13" id="KW-0408">Iron</keyword>
<dbReference type="GO" id="GO:0009229">
    <property type="term" value="P:thiamine diphosphate biosynthetic process"/>
    <property type="evidence" value="ECO:0007669"/>
    <property type="project" value="UniProtKB-UniRule"/>
</dbReference>
<feature type="binding site" evidence="13">
    <location>
        <begin position="259"/>
        <end position="261"/>
    </location>
    <ligand>
        <name>substrate</name>
    </ligand>
</feature>
<gene>
    <name evidence="13 14" type="primary">thiC</name>
    <name evidence="14" type="ORF">KL86APRO_11288</name>
</gene>
<feature type="binding site" evidence="13">
    <location>
        <position position="174"/>
    </location>
    <ligand>
        <name>substrate</name>
    </ligand>
</feature>
<dbReference type="GO" id="GO:0008270">
    <property type="term" value="F:zinc ion binding"/>
    <property type="evidence" value="ECO:0007669"/>
    <property type="project" value="UniProtKB-UniRule"/>
</dbReference>
<dbReference type="Gene3D" id="6.10.250.620">
    <property type="match status" value="1"/>
</dbReference>
<dbReference type="AlphaFoldDB" id="A0A212JLP7"/>
<accession>A0A212JLP7</accession>
<dbReference type="UniPathway" id="UPA00060"/>
<evidence type="ECO:0000256" key="11">
    <source>
        <dbReference type="ARBA" id="ARBA00050218"/>
    </source>
</evidence>
<evidence type="ECO:0000256" key="2">
    <source>
        <dbReference type="ARBA" id="ARBA00004948"/>
    </source>
</evidence>
<dbReference type="EC" id="4.1.99.17" evidence="13"/>
<keyword evidence="9 13" id="KW-0411">Iron-sulfur</keyword>
<keyword evidence="10 13" id="KW-0456">Lyase</keyword>
<evidence type="ECO:0000256" key="7">
    <source>
        <dbReference type="ARBA" id="ARBA00022977"/>
    </source>
</evidence>
<comment type="cofactor">
    <cofactor evidence="13">
        <name>[4Fe-4S] cluster</name>
        <dbReference type="ChEBI" id="CHEBI:49883"/>
    </cofactor>
    <text evidence="13">Binds 1 [4Fe-4S] cluster per subunit. The cluster is coordinated with 3 cysteines and an exchangeable S-adenosyl-L-methionine.</text>
</comment>
<feature type="binding site" evidence="13">
    <location>
        <position position="481"/>
    </location>
    <ligand>
        <name>[4Fe-4S] cluster</name>
        <dbReference type="ChEBI" id="CHEBI:49883"/>
        <note>4Fe-4S-S-AdoMet</note>
    </ligand>
</feature>
<comment type="pathway">
    <text evidence="2 13">Cofactor biosynthesis; thiamine diphosphate biosynthesis.</text>
</comment>
<feature type="binding site" evidence="13">
    <location>
        <position position="484"/>
    </location>
    <ligand>
        <name>[4Fe-4S] cluster</name>
        <dbReference type="ChEBI" id="CHEBI:49883"/>
        <note>4Fe-4S-S-AdoMet</note>
    </ligand>
</feature>
<dbReference type="InterPro" id="IPR037509">
    <property type="entry name" value="ThiC"/>
</dbReference>
<dbReference type="GO" id="GO:0070284">
    <property type="term" value="F:phosphomethylpyrimidine synthase activity"/>
    <property type="evidence" value="ECO:0007669"/>
    <property type="project" value="UniProtKB-EC"/>
</dbReference>
<dbReference type="PANTHER" id="PTHR30557">
    <property type="entry name" value="THIAMINE BIOSYNTHESIS PROTEIN THIC"/>
    <property type="match status" value="1"/>
</dbReference>
<evidence type="ECO:0000256" key="5">
    <source>
        <dbReference type="ARBA" id="ARBA00022723"/>
    </source>
</evidence>
<name>A0A212JLP7_9PROT</name>
<comment type="function">
    <text evidence="1 13">Catalyzes the synthesis of the hydroxymethylpyrimidine phosphate (HMP-P) moiety of thiamine from aminoimidazole ribotide (AIR) in a radical S-adenosyl-L-methionine (SAM)-dependent reaction.</text>
</comment>
<feature type="binding site" evidence="13">
    <location>
        <position position="366"/>
    </location>
    <ligand>
        <name>substrate</name>
    </ligand>
</feature>
<comment type="subunit">
    <text evidence="13">Homodimer.</text>
</comment>
<dbReference type="EMBL" id="FLUO01000001">
    <property type="protein sequence ID" value="SBW00363.1"/>
    <property type="molecule type" value="Genomic_DNA"/>
</dbReference>
<dbReference type="InterPro" id="IPR038521">
    <property type="entry name" value="ThiC/Bza_core_dom"/>
</dbReference>
<dbReference type="HAMAP" id="MF_00089">
    <property type="entry name" value="ThiC"/>
    <property type="match status" value="1"/>
</dbReference>
<dbReference type="GO" id="GO:0005829">
    <property type="term" value="C:cytosol"/>
    <property type="evidence" value="ECO:0007669"/>
    <property type="project" value="TreeGrafter"/>
</dbReference>
<evidence type="ECO:0000256" key="10">
    <source>
        <dbReference type="ARBA" id="ARBA00023239"/>
    </source>
</evidence>
<keyword evidence="4 13" id="KW-0949">S-adenosyl-L-methionine</keyword>
<dbReference type="SFLD" id="SFLDF00407">
    <property type="entry name" value="phosphomethylpyrimidine_syntha"/>
    <property type="match status" value="1"/>
</dbReference>
<evidence type="ECO:0000256" key="3">
    <source>
        <dbReference type="ARBA" id="ARBA00022485"/>
    </source>
</evidence>
<protein>
    <recommendedName>
        <fullName evidence="13">Phosphomethylpyrimidine synthase</fullName>
        <ecNumber evidence="13">4.1.99.17</ecNumber>
    </recommendedName>
    <alternativeName>
        <fullName evidence="13">Hydroxymethylpyrimidine phosphate synthase</fullName>
        <shortName evidence="13">HMP-P synthase</shortName>
        <shortName evidence="13">HMP-phosphate synthase</shortName>
        <shortName evidence="13">HMPP synthase</shortName>
    </alternativeName>
    <alternativeName>
        <fullName evidence="13">Thiamine biosynthesis protein ThiC</fullName>
    </alternativeName>
</protein>
<feature type="binding site" evidence="13">
    <location>
        <position position="203"/>
    </location>
    <ligand>
        <name>substrate</name>
    </ligand>
</feature>
<reference evidence="14" key="1">
    <citation type="submission" date="2016-04" db="EMBL/GenBank/DDBJ databases">
        <authorList>
            <person name="Evans L.H."/>
            <person name="Alamgir A."/>
            <person name="Owens N."/>
            <person name="Weber N.D."/>
            <person name="Virtaneva K."/>
            <person name="Barbian K."/>
            <person name="Babar A."/>
            <person name="Rosenke K."/>
        </authorList>
    </citation>
    <scope>NUCLEOTIDE SEQUENCE</scope>
    <source>
        <strain evidence="14">86</strain>
    </source>
</reference>
<feature type="binding site" evidence="13">
    <location>
        <position position="239"/>
    </location>
    <ligand>
        <name>substrate</name>
    </ligand>
</feature>
<comment type="similarity">
    <text evidence="12 13">Belongs to the ThiC family.</text>
</comment>
<keyword evidence="3 13" id="KW-0004">4Fe-4S</keyword>
<dbReference type="NCBIfam" id="NF006763">
    <property type="entry name" value="PRK09284.1"/>
    <property type="match status" value="1"/>
</dbReference>
<dbReference type="SFLD" id="SFLDG01114">
    <property type="entry name" value="phosphomethylpyrimidine_syntha"/>
    <property type="match status" value="1"/>
</dbReference>
<evidence type="ECO:0000256" key="13">
    <source>
        <dbReference type="HAMAP-Rule" id="MF_00089"/>
    </source>
</evidence>
<evidence type="ECO:0000256" key="8">
    <source>
        <dbReference type="ARBA" id="ARBA00023004"/>
    </source>
</evidence>
<dbReference type="Gene3D" id="3.20.20.540">
    <property type="entry name" value="Radical SAM ThiC family, central domain"/>
    <property type="match status" value="1"/>
</dbReference>
<evidence type="ECO:0000256" key="12">
    <source>
        <dbReference type="ARBA" id="ARBA00061546"/>
    </source>
</evidence>
<keyword evidence="5 13" id="KW-0479">Metal-binding</keyword>